<feature type="domain" description="HTH luxR-type" evidence="2">
    <location>
        <begin position="466"/>
        <end position="531"/>
    </location>
</feature>
<dbReference type="Gene3D" id="1.10.10.10">
    <property type="entry name" value="Winged helix-like DNA-binding domain superfamily/Winged helix DNA-binding domain"/>
    <property type="match status" value="1"/>
</dbReference>
<dbReference type="EMBL" id="BAABID010000010">
    <property type="protein sequence ID" value="GAA4731226.1"/>
    <property type="molecule type" value="Genomic_DNA"/>
</dbReference>
<dbReference type="PRINTS" id="PR00038">
    <property type="entry name" value="HTHLUXR"/>
</dbReference>
<reference evidence="4" key="1">
    <citation type="journal article" date="2019" name="Int. J. Syst. Evol. Microbiol.">
        <title>The Global Catalogue of Microorganisms (GCM) 10K type strain sequencing project: providing services to taxonomists for standard genome sequencing and annotation.</title>
        <authorList>
            <consortium name="The Broad Institute Genomics Platform"/>
            <consortium name="The Broad Institute Genome Sequencing Center for Infectious Disease"/>
            <person name="Wu L."/>
            <person name="Ma J."/>
        </authorList>
    </citation>
    <scope>NUCLEOTIDE SEQUENCE [LARGE SCALE GENOMIC DNA]</scope>
    <source>
        <strain evidence="4">JCM 18063</strain>
    </source>
</reference>
<dbReference type="SUPFAM" id="SSF46894">
    <property type="entry name" value="C-terminal effector domain of the bipartite response regulators"/>
    <property type="match status" value="1"/>
</dbReference>
<dbReference type="Gene3D" id="1.25.40.10">
    <property type="entry name" value="Tetratricopeptide repeat domain"/>
    <property type="match status" value="1"/>
</dbReference>
<organism evidence="3 4">
    <name type="scientific">Isoptericola chiayiensis</name>
    <dbReference type="NCBI Taxonomy" id="579446"/>
    <lineage>
        <taxon>Bacteria</taxon>
        <taxon>Bacillati</taxon>
        <taxon>Actinomycetota</taxon>
        <taxon>Actinomycetes</taxon>
        <taxon>Micrococcales</taxon>
        <taxon>Promicromonosporaceae</taxon>
        <taxon>Isoptericola</taxon>
    </lineage>
</organism>
<dbReference type="InterPro" id="IPR000792">
    <property type="entry name" value="Tscrpt_reg_LuxR_C"/>
</dbReference>
<evidence type="ECO:0000259" key="2">
    <source>
        <dbReference type="PROSITE" id="PS50043"/>
    </source>
</evidence>
<protein>
    <recommendedName>
        <fullName evidence="2">HTH luxR-type domain-containing protein</fullName>
    </recommendedName>
</protein>
<dbReference type="PROSITE" id="PS50043">
    <property type="entry name" value="HTH_LUXR_2"/>
    <property type="match status" value="1"/>
</dbReference>
<dbReference type="Proteomes" id="UP001500956">
    <property type="component" value="Unassembled WGS sequence"/>
</dbReference>
<dbReference type="PROSITE" id="PS00622">
    <property type="entry name" value="HTH_LUXR_1"/>
    <property type="match status" value="1"/>
</dbReference>
<dbReference type="InterPro" id="IPR011990">
    <property type="entry name" value="TPR-like_helical_dom_sf"/>
</dbReference>
<name>A0ABP8YIN0_9MICO</name>
<dbReference type="CDD" id="cd06170">
    <property type="entry name" value="LuxR_C_like"/>
    <property type="match status" value="1"/>
</dbReference>
<keyword evidence="1" id="KW-0238">DNA-binding</keyword>
<dbReference type="InterPro" id="IPR016032">
    <property type="entry name" value="Sig_transdc_resp-reg_C-effctor"/>
</dbReference>
<gene>
    <name evidence="3" type="ORF">GCM10023216_24070</name>
</gene>
<dbReference type="PANTHER" id="PTHR43214:SF42">
    <property type="entry name" value="TRANSCRIPTIONAL REGULATORY PROTEIN DESR"/>
    <property type="match status" value="1"/>
</dbReference>
<dbReference type="SMART" id="SM00421">
    <property type="entry name" value="HTH_LUXR"/>
    <property type="match status" value="1"/>
</dbReference>
<sequence length="533" mass="54208">MTSDRSADPLPLLVETTGLPVAPHVARRLARQVSGDPAALLQLAPLLGPERLAGRAPLPDPLPAVPALRDAVAVPACPEARRLLRCAVLAVTARADVLLPAADGDVALLREPAVAAALHVHEGRFRLRDARVRAVVHAASDLDERTAAHAALAAAARAVGEPGVALWHTARRVLTGDELLADGLLELAEVLLGRGDVEAALGVAREATSHGSGERRARAFLAAGRAALWCGYPAEARGWARRARGCGVVAVERGAEAVAAAVEALDGGPVAGGSGPGAVLARLVEPALTVAVSPQDRAALRAVADALVGVEVDLGAADALLGRAVAAARPSLERPGPWTGVPGALSPLAEAHLRVAQALLLACAGETTGATGVLQDAVVRLPVPTVARGLGAAVALQLDHERRAGPSVSTLALQRVASTAPEVAAAVAALVRITMASASVPGEAGAPALAADAARQTGRRAAGGGAPTWSGDLTAREVEVATLVADGRTNREVAEELCVSVRTVEVHLGRVYRKLGVRSRAELVVRALRSPSH</sequence>
<dbReference type="InterPro" id="IPR039420">
    <property type="entry name" value="WalR-like"/>
</dbReference>
<evidence type="ECO:0000313" key="3">
    <source>
        <dbReference type="EMBL" id="GAA4731226.1"/>
    </source>
</evidence>
<dbReference type="PANTHER" id="PTHR43214">
    <property type="entry name" value="TWO-COMPONENT RESPONSE REGULATOR"/>
    <property type="match status" value="1"/>
</dbReference>
<comment type="caution">
    <text evidence="3">The sequence shown here is derived from an EMBL/GenBank/DDBJ whole genome shotgun (WGS) entry which is preliminary data.</text>
</comment>
<proteinExistence type="predicted"/>
<evidence type="ECO:0000256" key="1">
    <source>
        <dbReference type="ARBA" id="ARBA00023125"/>
    </source>
</evidence>
<keyword evidence="4" id="KW-1185">Reference proteome</keyword>
<accession>A0ABP8YIN0</accession>
<dbReference type="RefSeq" id="WP_172148921.1">
    <property type="nucleotide sequence ID" value="NZ_BAABID010000010.1"/>
</dbReference>
<evidence type="ECO:0000313" key="4">
    <source>
        <dbReference type="Proteomes" id="UP001500956"/>
    </source>
</evidence>
<dbReference type="InterPro" id="IPR036388">
    <property type="entry name" value="WH-like_DNA-bd_sf"/>
</dbReference>
<dbReference type="Pfam" id="PF00196">
    <property type="entry name" value="GerE"/>
    <property type="match status" value="1"/>
</dbReference>